<dbReference type="PANTHER" id="PTHR28626">
    <property type="entry name" value="SRR1-LIKE PROTEIN"/>
    <property type="match status" value="1"/>
</dbReference>
<dbReference type="EMBL" id="MBFS01000009">
    <property type="protein sequence ID" value="PVV05391.1"/>
    <property type="molecule type" value="Genomic_DNA"/>
</dbReference>
<evidence type="ECO:0000313" key="3">
    <source>
        <dbReference type="EMBL" id="PVV05391.1"/>
    </source>
</evidence>
<comment type="similarity">
    <text evidence="1">Belongs to the SRR1 family.</text>
</comment>
<evidence type="ECO:0000256" key="1">
    <source>
        <dbReference type="ARBA" id="ARBA00009856"/>
    </source>
</evidence>
<reference evidence="3 4" key="1">
    <citation type="journal article" date="2018" name="MBio">
        <title>Comparative Genomics Reveals the Core Gene Toolbox for the Fungus-Insect Symbiosis.</title>
        <authorList>
            <person name="Wang Y."/>
            <person name="Stata M."/>
            <person name="Wang W."/>
            <person name="Stajich J.E."/>
            <person name="White M.M."/>
            <person name="Moncalvo J.M."/>
        </authorList>
    </citation>
    <scope>NUCLEOTIDE SEQUENCE [LARGE SCALE GENOMIC DNA]</scope>
    <source>
        <strain evidence="3 4">SC-DP-2</strain>
    </source>
</reference>
<dbReference type="InterPro" id="IPR012942">
    <property type="entry name" value="SRR1-like"/>
</dbReference>
<dbReference type="GO" id="GO:0005737">
    <property type="term" value="C:cytoplasm"/>
    <property type="evidence" value="ECO:0007669"/>
    <property type="project" value="TreeGrafter"/>
</dbReference>
<dbReference type="AlphaFoldDB" id="A0A2T9ZLF2"/>
<protein>
    <recommendedName>
        <fullName evidence="2">SRR1-like domain-containing protein</fullName>
    </recommendedName>
</protein>
<dbReference type="InterPro" id="IPR040044">
    <property type="entry name" value="SRR1L"/>
</dbReference>
<accession>A0A2T9ZLF2</accession>
<dbReference type="GO" id="GO:0005634">
    <property type="term" value="C:nucleus"/>
    <property type="evidence" value="ECO:0007669"/>
    <property type="project" value="TreeGrafter"/>
</dbReference>
<dbReference type="Proteomes" id="UP000245609">
    <property type="component" value="Unassembled WGS sequence"/>
</dbReference>
<organism evidence="3 4">
    <name type="scientific">Smittium megazygosporum</name>
    <dbReference type="NCBI Taxonomy" id="133381"/>
    <lineage>
        <taxon>Eukaryota</taxon>
        <taxon>Fungi</taxon>
        <taxon>Fungi incertae sedis</taxon>
        <taxon>Zoopagomycota</taxon>
        <taxon>Kickxellomycotina</taxon>
        <taxon>Harpellomycetes</taxon>
        <taxon>Harpellales</taxon>
        <taxon>Legeriomycetaceae</taxon>
        <taxon>Smittium</taxon>
    </lineage>
</organism>
<sequence>MKTSRKQRREKLKLEKLNRLLKDQSLDRFQDSVDPNDQSSDPEQVEEYETVLHKFDLTWTKPNLLKRIESFKRQIKNSDFFIQFNSTLLPTLVSHCPKTIYCLGLGSLSSTNATVSQLQLAFFLLLLDSLNPIAISENTKCLRENLNKEFHAKNNNSLNLPSQPLNSESKNTPEYTENYILPESISGNSVLKTSPTVLAFDPVFSDLDCLRFFFVFYASL</sequence>
<name>A0A2T9ZLF2_9FUNG</name>
<evidence type="ECO:0000313" key="4">
    <source>
        <dbReference type="Proteomes" id="UP000245609"/>
    </source>
</evidence>
<keyword evidence="4" id="KW-1185">Reference proteome</keyword>
<evidence type="ECO:0000259" key="2">
    <source>
        <dbReference type="Pfam" id="PF07985"/>
    </source>
</evidence>
<dbReference type="PANTHER" id="PTHR28626:SF3">
    <property type="entry name" value="SRR1-LIKE PROTEIN"/>
    <property type="match status" value="1"/>
</dbReference>
<comment type="caution">
    <text evidence="3">The sequence shown here is derived from an EMBL/GenBank/DDBJ whole genome shotgun (WGS) entry which is preliminary data.</text>
</comment>
<dbReference type="Pfam" id="PF07985">
    <property type="entry name" value="SRR1"/>
    <property type="match status" value="1"/>
</dbReference>
<proteinExistence type="inferred from homology"/>
<feature type="domain" description="SRR1-like" evidence="2">
    <location>
        <begin position="94"/>
        <end position="132"/>
    </location>
</feature>
<gene>
    <name evidence="3" type="ORF">BB560_000090</name>
</gene>